<dbReference type="AlphaFoldDB" id="A0ABD3RUA0"/>
<protein>
    <submittedName>
        <fullName evidence="2">Uncharacterized protein</fullName>
    </submittedName>
</protein>
<accession>A0ABD3RUA0</accession>
<evidence type="ECO:0000256" key="1">
    <source>
        <dbReference type="SAM" id="MobiDB-lite"/>
    </source>
</evidence>
<feature type="region of interest" description="Disordered" evidence="1">
    <location>
        <begin position="79"/>
        <end position="103"/>
    </location>
</feature>
<reference evidence="2 3" key="1">
    <citation type="submission" date="2024-10" db="EMBL/GenBank/DDBJ databases">
        <title>Updated reference genomes for cyclostephanoid diatoms.</title>
        <authorList>
            <person name="Roberts W.R."/>
            <person name="Alverson A.J."/>
        </authorList>
    </citation>
    <scope>NUCLEOTIDE SEQUENCE [LARGE SCALE GENOMIC DNA]</scope>
    <source>
        <strain evidence="2 3">AJA228-03</strain>
    </source>
</reference>
<feature type="compositionally biased region" description="Polar residues" evidence="1">
    <location>
        <begin position="85"/>
        <end position="97"/>
    </location>
</feature>
<feature type="region of interest" description="Disordered" evidence="1">
    <location>
        <begin position="1"/>
        <end position="45"/>
    </location>
</feature>
<gene>
    <name evidence="2" type="ORF">ACHAXA_001570</name>
</gene>
<evidence type="ECO:0000313" key="2">
    <source>
        <dbReference type="EMBL" id="KAL3815591.1"/>
    </source>
</evidence>
<name>A0ABD3RUA0_9STRA</name>
<sequence>MKQHREPLRQGHIATTMNSQAPIFRPGTVSPKRRRSVKKSVEKRRVNFKKGINAYENRKYRSLINEDRRRDDKEKALALHRTEVNNKSSDSENNPGSTRGKKYTGNVREKLIQFYKDHNPSKLASVDMTLEKYAFKEEELFQNLAKRYNVDPMLFGVGESSSFTNSPRVAFASYAGGSGSHTTFGTLATPKAKARSHGFGFGGGSFKQSLKDNHNSKKRTTITSLKTYGDVLRATGGSDSDDNMECD</sequence>
<keyword evidence="3" id="KW-1185">Reference proteome</keyword>
<dbReference type="EMBL" id="JALLPB020000191">
    <property type="protein sequence ID" value="KAL3815591.1"/>
    <property type="molecule type" value="Genomic_DNA"/>
</dbReference>
<proteinExistence type="predicted"/>
<evidence type="ECO:0000313" key="3">
    <source>
        <dbReference type="Proteomes" id="UP001530377"/>
    </source>
</evidence>
<comment type="caution">
    <text evidence="2">The sequence shown here is derived from an EMBL/GenBank/DDBJ whole genome shotgun (WGS) entry which is preliminary data.</text>
</comment>
<dbReference type="Proteomes" id="UP001530377">
    <property type="component" value="Unassembled WGS sequence"/>
</dbReference>
<organism evidence="2 3">
    <name type="scientific">Cyclostephanos tholiformis</name>
    <dbReference type="NCBI Taxonomy" id="382380"/>
    <lineage>
        <taxon>Eukaryota</taxon>
        <taxon>Sar</taxon>
        <taxon>Stramenopiles</taxon>
        <taxon>Ochrophyta</taxon>
        <taxon>Bacillariophyta</taxon>
        <taxon>Coscinodiscophyceae</taxon>
        <taxon>Thalassiosirophycidae</taxon>
        <taxon>Stephanodiscales</taxon>
        <taxon>Stephanodiscaceae</taxon>
        <taxon>Cyclostephanos</taxon>
    </lineage>
</organism>